<dbReference type="InterPro" id="IPR023614">
    <property type="entry name" value="Porin_dom_sf"/>
</dbReference>
<keyword evidence="2" id="KW-1185">Reference proteome</keyword>
<dbReference type="EMBL" id="VRMN01000001">
    <property type="protein sequence ID" value="KAA8498864.1"/>
    <property type="molecule type" value="Genomic_DNA"/>
</dbReference>
<organism evidence="1 2">
    <name type="scientific">Porphyridium purpureum</name>
    <name type="common">Red alga</name>
    <name type="synonym">Porphyridium cruentum</name>
    <dbReference type="NCBI Taxonomy" id="35688"/>
    <lineage>
        <taxon>Eukaryota</taxon>
        <taxon>Rhodophyta</taxon>
        <taxon>Bangiophyceae</taxon>
        <taxon>Porphyridiales</taxon>
        <taxon>Porphyridiaceae</taxon>
        <taxon>Porphyridium</taxon>
    </lineage>
</organism>
<name>A0A5J4Z7B3_PORPP</name>
<reference evidence="2" key="1">
    <citation type="journal article" date="2019" name="Nat. Commun.">
        <title>Expansion of phycobilisome linker gene families in mesophilic red algae.</title>
        <authorList>
            <person name="Lee J."/>
            <person name="Kim D."/>
            <person name="Bhattacharya D."/>
            <person name="Yoon H.S."/>
        </authorList>
    </citation>
    <scope>NUCLEOTIDE SEQUENCE [LARGE SCALE GENOMIC DNA]</scope>
    <source>
        <strain evidence="2">CCMP 1328</strain>
    </source>
</reference>
<gene>
    <name evidence="1" type="ORF">FVE85_6449</name>
</gene>
<dbReference type="InterPro" id="IPR001925">
    <property type="entry name" value="Porin_Euk"/>
</dbReference>
<dbReference type="GO" id="GO:0005741">
    <property type="term" value="C:mitochondrial outer membrane"/>
    <property type="evidence" value="ECO:0007669"/>
    <property type="project" value="InterPro"/>
</dbReference>
<dbReference type="Gene3D" id="2.40.160.10">
    <property type="entry name" value="Porin"/>
    <property type="match status" value="1"/>
</dbReference>
<dbReference type="Proteomes" id="UP000324585">
    <property type="component" value="Unassembled WGS sequence"/>
</dbReference>
<comment type="caution">
    <text evidence="1">The sequence shown here is derived from an EMBL/GenBank/DDBJ whole genome shotgun (WGS) entry which is preliminary data.</text>
</comment>
<proteinExistence type="predicted"/>
<evidence type="ECO:0000313" key="1">
    <source>
        <dbReference type="EMBL" id="KAA8498864.1"/>
    </source>
</evidence>
<evidence type="ECO:0000313" key="2">
    <source>
        <dbReference type="Proteomes" id="UP000324585"/>
    </source>
</evidence>
<sequence length="278" mass="28955">MMKMYADLGKTARKLLNDDYVSDAKVKVVSKSSAGTSFTIDSVNNAKSGALAGELAIKGTIPGQVVVNSKLNTTGKVSSEMTLDKLGVTGLKLVLTGATGPGISPAASAKVEYTHKHFAMTSLFDVLGGPTVTASFATGHAGLFAGMEAQFKAADNTLSKIDGAISFADSKTSEVTVALLNKASMIKTSYSHSVNSTVSVAGEVVYNLKDSSKLLTMGAHYVLNPDAVLKTKINTDGNMSTSYITMLQPATTLTLSSVLNVKELDKGQKLGISLAYEP</sequence>
<dbReference type="Pfam" id="PF01459">
    <property type="entry name" value="Porin_3"/>
    <property type="match status" value="1"/>
</dbReference>
<accession>A0A5J4Z7B3</accession>
<dbReference type="PANTHER" id="PTHR11743:SF70">
    <property type="entry name" value="GH26960P-RELATED"/>
    <property type="match status" value="1"/>
</dbReference>
<dbReference type="GO" id="GO:0008308">
    <property type="term" value="F:voltage-gated monoatomic anion channel activity"/>
    <property type="evidence" value="ECO:0007669"/>
    <property type="project" value="InterPro"/>
</dbReference>
<dbReference type="OrthoDB" id="7827681at2759"/>
<dbReference type="PANTHER" id="PTHR11743">
    <property type="entry name" value="VOLTAGE-DEPENDENT ANION-SELECTIVE CHANNEL"/>
    <property type="match status" value="1"/>
</dbReference>
<dbReference type="OMA" id="FKQPAFH"/>
<dbReference type="PRINTS" id="PR00185">
    <property type="entry name" value="EUKARYTPORIN"/>
</dbReference>
<protein>
    <submittedName>
        <fullName evidence="1">Mitochondrial outer membrane protein porin 2</fullName>
    </submittedName>
</protein>
<dbReference type="InterPro" id="IPR027246">
    <property type="entry name" value="Porin_Euk/Tom40"/>
</dbReference>
<dbReference type="CDD" id="cd07306">
    <property type="entry name" value="Porin3_VDAC"/>
    <property type="match status" value="1"/>
</dbReference>
<dbReference type="AlphaFoldDB" id="A0A5J4Z7B3"/>